<dbReference type="InterPro" id="IPR019734">
    <property type="entry name" value="TPR_rpt"/>
</dbReference>
<dbReference type="PROSITE" id="PS50293">
    <property type="entry name" value="TPR_REGION"/>
    <property type="match status" value="1"/>
</dbReference>
<dbReference type="Gene3D" id="1.25.40.10">
    <property type="entry name" value="Tetratricopeptide repeat domain"/>
    <property type="match status" value="4"/>
</dbReference>
<evidence type="ECO:0000259" key="3">
    <source>
        <dbReference type="Pfam" id="PF07727"/>
    </source>
</evidence>
<gene>
    <name evidence="4" type="primary">NPHP3</name>
    <name evidence="4" type="ORF">SNEC2469_LOCUS3488</name>
</gene>
<dbReference type="SUPFAM" id="SSF48452">
    <property type="entry name" value="TPR-like"/>
    <property type="match status" value="3"/>
</dbReference>
<sequence length="1867" mass="209029">MSYALATESLGEESEPALNAANRLMACLIDTGHAERAVGMGTRLLEIEERHYGADHPRAATARNNLGNAYGKLGDYQRKKELLEQCLKINEQHYGPDHLHLAKIRCNLGNAYGDLGDYQRQKELLEQGLKILQQCYGPDHPEVATTLNNLGCAYGNLGDDQQGMELLERCLKIKEQHYGADHPEVATMLSNLATAYRRLGDYQRAMELLEQCVRIEEQHYGADHPEVAKILANLGTVYGQLGDYQRGKELLEQGLKILQQCYGPDHREVATPLHNLGNAYGQLGDHRRMKELLGQGLKIKEKHYGPDHPEVAMTLNSLANAFGELGDYQRKKELLEQGLRIVEQQYGPDHPEVARTLGNLGNAYGKLGDYQRQKELLEQCLKIFEQYYGPDHPEVATILSNLGRAYGGLGDYQWQKELVEQGLKILEQHYGPDHPEMATILANLGNAYGDLGDYQRKKELLEQGLKIEEQQYGPDHPEVAKILANLGTAYGQLGDYQRAKELLERSLEIFQRLLGPGHPHVDLVRHNLGKVCPQLESSRTAKDCGHPRDPAATRLEGCELLLTAYAKKAMVMVAQVTPAFPQTAENLEGYCDSDGPGSYGIKYHPDLGAYGLVTEILNETNKMLKALTANQPAAPEPPSSSLDPIEMIQKQLDEVRRLKVLRVKDFSEPSSAFNSAVSWYEARLSSSTVLFWTAGLAMPTGPLCRKEAARRVGVALATGEERVIPQNSGGTLLSEGGCEGTILPMGQLVKLLGCKVLWTPTKLTVVHPVHGRFQVRLRGHCPVLPVSQALELIAELEQKRVNSFEKTVQELQQQIKVIKESGLQVLLGIPEQVPVDGKDGWKLLKGTPWSRAKRKALFQSDNWVLHLFAGEERSEEAKRRATMKRSFWSEALSGDEVMVEVDVTSSRGLDLLQRDGVFRVLAWAGLNGKIKSVIGGPPRQTFPTASQKCVPGSQHVKETQLIVRMMTNFYMAEEGRTALWRAGRLMVKPHVGFLLEHPDEQKGELMSLFQTPLWKSFALDNLMGEVPVTTNGKSVALGGNMDLWTGGYMFSATTYLIGVIVEYALNEQVGSRIVGYTTPLLACFRWIQPDHFGQRVLEDIDIYWWVVTDILDWEEILPRPEDDLDWILEDDDVGGGVGDVDPPEPDQEEEALKATQEMYIQLRSSGFPLNRLHMDRAREFQSGALEHWVAARDVDLSRTQGSDPAQNGTAERAVGYVKMRMRILLAQAKELSGLEDDVVKTWWPMAADTAVTQQQSMAMGRKFPSAARFGSRVFTKRKGYGTGSPGDLKPKWIGGYYLGPARSVPGGHMVYTDEGNLWFTTSIRQFEDREVEGEASAAPLGALGAMAALTQFISDSEDERESWDVVSDDPGLAAEFRDHGKFTMDDCLAVLEAEQFVKTRKQRQSAWKENDLARYLAEFIKLDQDGSCSFEGPGGELWRHSVSQLEFGEEMMDRLWMRRVLDEEEQLAGVVPGELRTELEGVEQANLDAAEVLHLRETRGLCDRCDEEQWLGLCRMTETEEETFGVETMLEELKEPLKVVFTVALDEVKNYAGRWSEAMRKEVKALLDAKALVPLSPREQADLEASGKLVVLPANAKGVFTIKPPDLDRTQDELDNPLPQGSPLFVKRKARLVICGNFQGRQAREDSYAGGCQIDSLRAMLVLAARRGWRLASTDIRNAFILAPIKEEDEEDDGIIYALFPPKVFQMVVVPYCYQLWRVDRALYGFRRSPRLWSKFRDKRLLRARIPFGQGHWMLKQSKADANVWAVTCVGPQGDVEVRAYLNIYVDDVLYAGNPDEIIAVHKWLTSEWKASELSWATGESIIRFLGLEIGVTNGGVRTARGMEPLVPKNGFLENVMKKFENIRPPN</sequence>
<dbReference type="SUPFAM" id="SSF53098">
    <property type="entry name" value="Ribonuclease H-like"/>
    <property type="match status" value="1"/>
</dbReference>
<feature type="domain" description="Reverse transcriptase Ty1/copia-type" evidence="3">
    <location>
        <begin position="1626"/>
        <end position="1840"/>
    </location>
</feature>
<dbReference type="EMBL" id="CAJNJA010007853">
    <property type="protein sequence ID" value="CAE7229901.1"/>
    <property type="molecule type" value="Genomic_DNA"/>
</dbReference>
<dbReference type="PANTHER" id="PTHR19959:SF119">
    <property type="entry name" value="FUNGAL LIPASE-LIKE DOMAIN-CONTAINING PROTEIN"/>
    <property type="match status" value="1"/>
</dbReference>
<feature type="repeat" description="TPR" evidence="1">
    <location>
        <begin position="144"/>
        <end position="177"/>
    </location>
</feature>
<protein>
    <submittedName>
        <fullName evidence="4">NPHP3 protein</fullName>
    </submittedName>
</protein>
<feature type="repeat" description="TPR" evidence="1">
    <location>
        <begin position="354"/>
        <end position="387"/>
    </location>
</feature>
<evidence type="ECO:0000256" key="1">
    <source>
        <dbReference type="PROSITE-ProRule" id="PRU00339"/>
    </source>
</evidence>
<feature type="repeat" description="TPR" evidence="1">
    <location>
        <begin position="60"/>
        <end position="93"/>
    </location>
</feature>
<dbReference type="Gene3D" id="3.30.420.10">
    <property type="entry name" value="Ribonuclease H-like superfamily/Ribonuclease H"/>
    <property type="match status" value="1"/>
</dbReference>
<dbReference type="InterPro" id="IPR012337">
    <property type="entry name" value="RNaseH-like_sf"/>
</dbReference>
<feature type="coiled-coil region" evidence="2">
    <location>
        <begin position="794"/>
        <end position="821"/>
    </location>
</feature>
<dbReference type="OrthoDB" id="443949at2759"/>
<dbReference type="PRINTS" id="PR00381">
    <property type="entry name" value="KINESINLIGHT"/>
</dbReference>
<dbReference type="Proteomes" id="UP000601435">
    <property type="component" value="Unassembled WGS sequence"/>
</dbReference>
<organism evidence="4 5">
    <name type="scientific">Symbiodinium necroappetens</name>
    <dbReference type="NCBI Taxonomy" id="1628268"/>
    <lineage>
        <taxon>Eukaryota</taxon>
        <taxon>Sar</taxon>
        <taxon>Alveolata</taxon>
        <taxon>Dinophyceae</taxon>
        <taxon>Suessiales</taxon>
        <taxon>Symbiodiniaceae</taxon>
        <taxon>Symbiodinium</taxon>
    </lineage>
</organism>
<evidence type="ECO:0000256" key="2">
    <source>
        <dbReference type="SAM" id="Coils"/>
    </source>
</evidence>
<keyword evidence="1" id="KW-0802">TPR repeat</keyword>
<accession>A0A812KGF5</accession>
<dbReference type="Pfam" id="PF13424">
    <property type="entry name" value="TPR_12"/>
    <property type="match status" value="3"/>
</dbReference>
<dbReference type="InterPro" id="IPR036397">
    <property type="entry name" value="RNaseH_sf"/>
</dbReference>
<keyword evidence="2" id="KW-0175">Coiled coil</keyword>
<feature type="repeat" description="TPR" evidence="1">
    <location>
        <begin position="480"/>
        <end position="513"/>
    </location>
</feature>
<dbReference type="GO" id="GO:0003676">
    <property type="term" value="F:nucleic acid binding"/>
    <property type="evidence" value="ECO:0007669"/>
    <property type="project" value="InterPro"/>
</dbReference>
<feature type="repeat" description="TPR" evidence="1">
    <location>
        <begin position="228"/>
        <end position="261"/>
    </location>
</feature>
<dbReference type="InterPro" id="IPR013103">
    <property type="entry name" value="RVT_2"/>
</dbReference>
<dbReference type="SMART" id="SM00028">
    <property type="entry name" value="TPR"/>
    <property type="match status" value="11"/>
</dbReference>
<evidence type="ECO:0000313" key="5">
    <source>
        <dbReference type="Proteomes" id="UP000601435"/>
    </source>
</evidence>
<dbReference type="InterPro" id="IPR011990">
    <property type="entry name" value="TPR-like_helical_dom_sf"/>
</dbReference>
<dbReference type="Pfam" id="PF07727">
    <property type="entry name" value="RVT_2"/>
    <property type="match status" value="1"/>
</dbReference>
<dbReference type="Pfam" id="PF13374">
    <property type="entry name" value="TPR_10"/>
    <property type="match status" value="5"/>
</dbReference>
<proteinExistence type="predicted"/>
<comment type="caution">
    <text evidence="4">The sequence shown here is derived from an EMBL/GenBank/DDBJ whole genome shotgun (WGS) entry which is preliminary data.</text>
</comment>
<name>A0A812KGF5_9DINO</name>
<reference evidence="4" key="1">
    <citation type="submission" date="2021-02" db="EMBL/GenBank/DDBJ databases">
        <authorList>
            <person name="Dougan E. K."/>
            <person name="Rhodes N."/>
            <person name="Thang M."/>
            <person name="Chan C."/>
        </authorList>
    </citation>
    <scope>NUCLEOTIDE SEQUENCE</scope>
</reference>
<dbReference type="PROSITE" id="PS50005">
    <property type="entry name" value="TPR"/>
    <property type="match status" value="7"/>
</dbReference>
<feature type="repeat" description="TPR" evidence="1">
    <location>
        <begin position="186"/>
        <end position="219"/>
    </location>
</feature>
<keyword evidence="5" id="KW-1185">Reference proteome</keyword>
<evidence type="ECO:0000313" key="4">
    <source>
        <dbReference type="EMBL" id="CAE7229901.1"/>
    </source>
</evidence>
<feature type="repeat" description="TPR" evidence="1">
    <location>
        <begin position="438"/>
        <end position="471"/>
    </location>
</feature>
<dbReference type="PANTHER" id="PTHR19959">
    <property type="entry name" value="KINESIN LIGHT CHAIN"/>
    <property type="match status" value="1"/>
</dbReference>